<reference evidence="1" key="1">
    <citation type="submission" date="2014-09" db="EMBL/GenBank/DDBJ databases">
        <authorList>
            <person name="Magalhaes I.L.F."/>
            <person name="Oliveira U."/>
            <person name="Santos F.R."/>
            <person name="Vidigal T.H.D.A."/>
            <person name="Brescovit A.D."/>
            <person name="Santos A.J."/>
        </authorList>
    </citation>
    <scope>NUCLEOTIDE SEQUENCE</scope>
    <source>
        <tissue evidence="1">Shoot tissue taken approximately 20 cm above the soil surface</tissue>
    </source>
</reference>
<name>A0A0A9EK02_ARUDO</name>
<evidence type="ECO:0000313" key="1">
    <source>
        <dbReference type="EMBL" id="JAE00432.1"/>
    </source>
</evidence>
<dbReference type="EMBL" id="GBRH01197464">
    <property type="protein sequence ID" value="JAE00432.1"/>
    <property type="molecule type" value="Transcribed_RNA"/>
</dbReference>
<sequence>MRDLAILILQRITWLQAISKICPTATWMQHFTG</sequence>
<protein>
    <submittedName>
        <fullName evidence="1">Uncharacterized protein</fullName>
    </submittedName>
</protein>
<organism evidence="1">
    <name type="scientific">Arundo donax</name>
    <name type="common">Giant reed</name>
    <name type="synonym">Donax arundinaceus</name>
    <dbReference type="NCBI Taxonomy" id="35708"/>
    <lineage>
        <taxon>Eukaryota</taxon>
        <taxon>Viridiplantae</taxon>
        <taxon>Streptophyta</taxon>
        <taxon>Embryophyta</taxon>
        <taxon>Tracheophyta</taxon>
        <taxon>Spermatophyta</taxon>
        <taxon>Magnoliopsida</taxon>
        <taxon>Liliopsida</taxon>
        <taxon>Poales</taxon>
        <taxon>Poaceae</taxon>
        <taxon>PACMAD clade</taxon>
        <taxon>Arundinoideae</taxon>
        <taxon>Arundineae</taxon>
        <taxon>Arundo</taxon>
    </lineage>
</organism>
<accession>A0A0A9EK02</accession>
<reference evidence="1" key="2">
    <citation type="journal article" date="2015" name="Data Brief">
        <title>Shoot transcriptome of the giant reed, Arundo donax.</title>
        <authorList>
            <person name="Barrero R.A."/>
            <person name="Guerrero F.D."/>
            <person name="Moolhuijzen P."/>
            <person name="Goolsby J.A."/>
            <person name="Tidwell J."/>
            <person name="Bellgard S.E."/>
            <person name="Bellgard M.I."/>
        </authorList>
    </citation>
    <scope>NUCLEOTIDE SEQUENCE</scope>
    <source>
        <tissue evidence="1">Shoot tissue taken approximately 20 cm above the soil surface</tissue>
    </source>
</reference>
<dbReference type="AlphaFoldDB" id="A0A0A9EK02"/>
<proteinExistence type="predicted"/>